<keyword evidence="6 21" id="KW-1003">Cell membrane</keyword>
<comment type="subcellular location">
    <subcellularLocation>
        <location evidence="1 21">Cell inner membrane</location>
    </subcellularLocation>
</comment>
<dbReference type="InterPro" id="IPR036909">
    <property type="entry name" value="Cyt_c-like_dom_sf"/>
</dbReference>
<dbReference type="GO" id="GO:0005506">
    <property type="term" value="F:iron ion binding"/>
    <property type="evidence" value="ECO:0007669"/>
    <property type="project" value="InterPro"/>
</dbReference>
<dbReference type="Pfam" id="PF13442">
    <property type="entry name" value="Cytochrome_CBB3"/>
    <property type="match status" value="2"/>
</dbReference>
<comment type="pathway">
    <text evidence="2 21">Energy metabolism; oxidative phosphorylation.</text>
</comment>
<dbReference type="PANTHER" id="PTHR33751">
    <property type="entry name" value="CBB3-TYPE CYTOCHROME C OXIDASE SUBUNIT FIXP"/>
    <property type="match status" value="1"/>
</dbReference>
<feature type="binding site" description="axial binding residue" evidence="22">
    <location>
        <position position="125"/>
    </location>
    <ligand>
        <name>heme c</name>
        <dbReference type="ChEBI" id="CHEBI:61717"/>
        <label>1</label>
    </ligand>
    <ligandPart>
        <name>Fe</name>
        <dbReference type="ChEBI" id="CHEBI:18248"/>
    </ligandPart>
</feature>
<evidence type="ECO:0000256" key="13">
    <source>
        <dbReference type="ARBA" id="ARBA00022781"/>
    </source>
</evidence>
<evidence type="ECO:0000256" key="5">
    <source>
        <dbReference type="ARBA" id="ARBA00022448"/>
    </source>
</evidence>
<evidence type="ECO:0000256" key="3">
    <source>
        <dbReference type="ARBA" id="ARBA00006113"/>
    </source>
</evidence>
<keyword evidence="12" id="KW-0677">Repeat</keyword>
<dbReference type="PIRSF" id="PIRSF000006">
    <property type="entry name" value="Cbb3-Cox_fixP"/>
    <property type="match status" value="1"/>
</dbReference>
<dbReference type="PROSITE" id="PS51007">
    <property type="entry name" value="CYTC"/>
    <property type="match status" value="2"/>
</dbReference>
<dbReference type="OrthoDB" id="9811281at2"/>
<keyword evidence="17 21" id="KW-0408">Iron</keyword>
<keyword evidence="5 21" id="KW-0813">Transport</keyword>
<keyword evidence="19 21" id="KW-0472">Membrane</keyword>
<dbReference type="GO" id="GO:0006119">
    <property type="term" value="P:oxidative phosphorylation"/>
    <property type="evidence" value="ECO:0007669"/>
    <property type="project" value="UniProtKB-UniPathway"/>
</dbReference>
<evidence type="ECO:0000256" key="19">
    <source>
        <dbReference type="ARBA" id="ARBA00023136"/>
    </source>
</evidence>
<evidence type="ECO:0000256" key="11">
    <source>
        <dbReference type="ARBA" id="ARBA00022723"/>
    </source>
</evidence>
<feature type="domain" description="Cytochrome c" evidence="25">
    <location>
        <begin position="108"/>
        <end position="196"/>
    </location>
</feature>
<evidence type="ECO:0000256" key="17">
    <source>
        <dbReference type="ARBA" id="ARBA00023004"/>
    </source>
</evidence>
<dbReference type="InterPro" id="IPR008168">
    <property type="entry name" value="Cyt_C_IC"/>
</dbReference>
<dbReference type="Gene3D" id="6.10.280.130">
    <property type="match status" value="1"/>
</dbReference>
<evidence type="ECO:0000259" key="25">
    <source>
        <dbReference type="PROSITE" id="PS51007"/>
    </source>
</evidence>
<evidence type="ECO:0000256" key="6">
    <source>
        <dbReference type="ARBA" id="ARBA00022475"/>
    </source>
</evidence>
<evidence type="ECO:0000256" key="10">
    <source>
        <dbReference type="ARBA" id="ARBA00022692"/>
    </source>
</evidence>
<evidence type="ECO:0000256" key="18">
    <source>
        <dbReference type="ARBA" id="ARBA00023065"/>
    </source>
</evidence>
<dbReference type="UniPathway" id="UPA00705"/>
<keyword evidence="9 21" id="KW-0679">Respiratory chain</keyword>
<keyword evidence="15 24" id="KW-1133">Transmembrane helix</keyword>
<comment type="subunit">
    <text evidence="4">Component of the cbb3-type cytochrome c oxidase at least composed of FixN, FixO, FixQ and FixP.</text>
</comment>
<evidence type="ECO:0000256" key="20">
    <source>
        <dbReference type="ARBA" id="ARBA00025525"/>
    </source>
</evidence>
<dbReference type="Gene3D" id="1.10.760.10">
    <property type="entry name" value="Cytochrome c-like domain"/>
    <property type="match status" value="2"/>
</dbReference>
<dbReference type="PANTHER" id="PTHR33751:SF1">
    <property type="entry name" value="CBB3-TYPE CYTOCHROME C OXIDASE SUBUNIT FIXP"/>
    <property type="match status" value="1"/>
</dbReference>
<dbReference type="Proteomes" id="UP000294881">
    <property type="component" value="Unassembled WGS sequence"/>
</dbReference>
<dbReference type="RefSeq" id="WP_132010518.1">
    <property type="nucleotide sequence ID" value="NZ_JBHUNN010000001.1"/>
</dbReference>
<evidence type="ECO:0000256" key="2">
    <source>
        <dbReference type="ARBA" id="ARBA00004673"/>
    </source>
</evidence>
<comment type="cofactor">
    <cofactor evidence="21 23">
        <name>heme c</name>
        <dbReference type="ChEBI" id="CHEBI:61717"/>
    </cofactor>
    <text evidence="21 23">Binds 2 heme C groups per subunit.</text>
</comment>
<dbReference type="SUPFAM" id="SSF46626">
    <property type="entry name" value="Cytochrome c"/>
    <property type="match status" value="2"/>
</dbReference>
<feature type="binding site" description="covalent" evidence="23">
    <location>
        <position position="121"/>
    </location>
    <ligand>
        <name>heme c</name>
        <dbReference type="ChEBI" id="CHEBI:61717"/>
        <label>1</label>
    </ligand>
</feature>
<feature type="binding site" description="covalent" evidence="23">
    <location>
        <position position="218"/>
    </location>
    <ligand>
        <name>heme c</name>
        <dbReference type="ChEBI" id="CHEBI:61717"/>
        <label>2</label>
    </ligand>
</feature>
<keyword evidence="14 21" id="KW-0249">Electron transport</keyword>
<dbReference type="GO" id="GO:1902600">
    <property type="term" value="P:proton transmembrane transport"/>
    <property type="evidence" value="ECO:0007669"/>
    <property type="project" value="UniProtKB-KW"/>
</dbReference>
<dbReference type="InterPro" id="IPR009056">
    <property type="entry name" value="Cyt_c-like_dom"/>
</dbReference>
<dbReference type="AlphaFoldDB" id="A0A4R2GM51"/>
<dbReference type="InterPro" id="IPR004678">
    <property type="entry name" value="Cyt_c_oxidase_cbb3_su3"/>
</dbReference>
<dbReference type="PRINTS" id="PR00605">
    <property type="entry name" value="CYTCHROMECIC"/>
</dbReference>
<comment type="function">
    <text evidence="20">C-type cytochrome. Part of the cbb3-type cytochrome c oxidase complex. FixP subunit is required for transferring electrons from donor cytochrome c via its heme groups to FixO subunit. From there, electrons are shuttled to the catalytic binuclear center of FixN subunit where oxygen reduction takes place. The complex also functions as a proton pump.</text>
</comment>
<keyword evidence="8 21" id="KW-0349">Heme</keyword>
<keyword evidence="18 21" id="KW-0406">Ion transport</keyword>
<comment type="similarity">
    <text evidence="3 21">Belongs to the CcoP / FixP family.</text>
</comment>
<sequence>MSEKQIDEISGVSTTGHEWDGIKELDNPMPRWWLIVYYATVVWAAAYVIAYPAWPLISKATTGLLGYSSRGEVRQELDAAQAAKADYVAGIRDKTVAQILADEKLRTFATAAGAAAFKVNCVQCHGSGAQGSPGYPNLNDDEWLWGGKPEDIHKTIAHGVRFAEDADTRVSEMPAFGGMLEPKQITDVATYVASLSGRAGDATPAVLSAGKEIFAQNCAACHGADGKGNRELGAPNLTDAIWFYGSSPEAIAQQIRAPKHGVMPAWSARLGDVTVKELAVYVHSLGGGE</sequence>
<dbReference type="GO" id="GO:0016491">
    <property type="term" value="F:oxidoreductase activity"/>
    <property type="evidence" value="ECO:0007669"/>
    <property type="project" value="UniProtKB-KW"/>
</dbReference>
<dbReference type="EMBL" id="SLWL01000021">
    <property type="protein sequence ID" value="TCO08649.1"/>
    <property type="molecule type" value="Genomic_DNA"/>
</dbReference>
<feature type="binding site" description="covalent" evidence="23">
    <location>
        <position position="124"/>
    </location>
    <ligand>
        <name>heme c</name>
        <dbReference type="ChEBI" id="CHEBI:61717"/>
        <label>1</label>
    </ligand>
</feature>
<gene>
    <name evidence="26" type="ORF">EV666_12112</name>
</gene>
<accession>A0A4R2GM51</accession>
<keyword evidence="7 21" id="KW-0997">Cell inner membrane</keyword>
<evidence type="ECO:0000313" key="26">
    <source>
        <dbReference type="EMBL" id="TCO08649.1"/>
    </source>
</evidence>
<dbReference type="InterPro" id="IPR050597">
    <property type="entry name" value="Cytochrome_c_Oxidase_Subunit"/>
</dbReference>
<dbReference type="GO" id="GO:0009055">
    <property type="term" value="F:electron transfer activity"/>
    <property type="evidence" value="ECO:0007669"/>
    <property type="project" value="InterPro"/>
</dbReference>
<evidence type="ECO:0000256" key="23">
    <source>
        <dbReference type="PIRSR" id="PIRSR000006-2"/>
    </source>
</evidence>
<dbReference type="NCBIfam" id="TIGR00782">
    <property type="entry name" value="ccoP"/>
    <property type="match status" value="1"/>
</dbReference>
<evidence type="ECO:0000256" key="12">
    <source>
        <dbReference type="ARBA" id="ARBA00022737"/>
    </source>
</evidence>
<dbReference type="InterPro" id="IPR032858">
    <property type="entry name" value="CcoP_N"/>
</dbReference>
<reference evidence="26 27" key="1">
    <citation type="submission" date="2019-03" db="EMBL/GenBank/DDBJ databases">
        <title>Genomic Encyclopedia of Type Strains, Phase IV (KMG-IV): sequencing the most valuable type-strain genomes for metagenomic binning, comparative biology and taxonomic classification.</title>
        <authorList>
            <person name="Goeker M."/>
        </authorList>
    </citation>
    <scope>NUCLEOTIDE SEQUENCE [LARGE SCALE GENOMIC DNA]</scope>
    <source>
        <strain evidence="26 27">DSM 22958</strain>
    </source>
</reference>
<proteinExistence type="inferred from homology"/>
<dbReference type="InterPro" id="IPR038414">
    <property type="entry name" value="CcoP_N_sf"/>
</dbReference>
<dbReference type="GO" id="GO:0005886">
    <property type="term" value="C:plasma membrane"/>
    <property type="evidence" value="ECO:0007669"/>
    <property type="project" value="UniProtKB-SubCell"/>
</dbReference>
<evidence type="ECO:0000256" key="22">
    <source>
        <dbReference type="PIRSR" id="PIRSR000006-1"/>
    </source>
</evidence>
<feature type="binding site" description="covalent" evidence="23">
    <location>
        <position position="221"/>
    </location>
    <ligand>
        <name>heme c</name>
        <dbReference type="ChEBI" id="CHEBI:61717"/>
        <label>2</label>
    </ligand>
</feature>
<evidence type="ECO:0000256" key="8">
    <source>
        <dbReference type="ARBA" id="ARBA00022617"/>
    </source>
</evidence>
<keyword evidence="27" id="KW-1185">Reference proteome</keyword>
<feature type="transmembrane region" description="Helical" evidence="24">
    <location>
        <begin position="32"/>
        <end position="54"/>
    </location>
</feature>
<protein>
    <recommendedName>
        <fullName evidence="21">Cbb3-type cytochrome c oxidase subunit</fullName>
    </recommendedName>
</protein>
<evidence type="ECO:0000256" key="15">
    <source>
        <dbReference type="ARBA" id="ARBA00022989"/>
    </source>
</evidence>
<feature type="binding site" description="axial binding residue" evidence="22">
    <location>
        <position position="173"/>
    </location>
    <ligand>
        <name>heme c</name>
        <dbReference type="ChEBI" id="CHEBI:61717"/>
        <label>2</label>
    </ligand>
    <ligandPart>
        <name>Fe</name>
        <dbReference type="ChEBI" id="CHEBI:18248"/>
    </ligandPart>
</feature>
<evidence type="ECO:0000256" key="9">
    <source>
        <dbReference type="ARBA" id="ARBA00022660"/>
    </source>
</evidence>
<keyword evidence="16 21" id="KW-0560">Oxidoreductase</keyword>
<keyword evidence="13 21" id="KW-0375">Hydrogen ion transport</keyword>
<name>A0A4R2GM51_9HYPH</name>
<dbReference type="Pfam" id="PF14715">
    <property type="entry name" value="FixP_N"/>
    <property type="match status" value="1"/>
</dbReference>
<evidence type="ECO:0000256" key="4">
    <source>
        <dbReference type="ARBA" id="ARBA00011203"/>
    </source>
</evidence>
<feature type="binding site" description="axial binding residue" evidence="22">
    <location>
        <position position="222"/>
    </location>
    <ligand>
        <name>heme c</name>
        <dbReference type="ChEBI" id="CHEBI:61717"/>
        <label>2</label>
    </ligand>
    <ligandPart>
        <name>Fe</name>
        <dbReference type="ChEBI" id="CHEBI:18248"/>
    </ligandPart>
</feature>
<evidence type="ECO:0000256" key="7">
    <source>
        <dbReference type="ARBA" id="ARBA00022519"/>
    </source>
</evidence>
<keyword evidence="10 24" id="KW-0812">Transmembrane</keyword>
<evidence type="ECO:0000256" key="21">
    <source>
        <dbReference type="PIRNR" id="PIRNR000006"/>
    </source>
</evidence>
<feature type="domain" description="Cytochrome c" evidence="25">
    <location>
        <begin position="205"/>
        <end position="286"/>
    </location>
</feature>
<organism evidence="26 27">
    <name type="scientific">Camelimonas lactis</name>
    <dbReference type="NCBI Taxonomy" id="659006"/>
    <lineage>
        <taxon>Bacteria</taxon>
        <taxon>Pseudomonadati</taxon>
        <taxon>Pseudomonadota</taxon>
        <taxon>Alphaproteobacteria</taxon>
        <taxon>Hyphomicrobiales</taxon>
        <taxon>Chelatococcaceae</taxon>
        <taxon>Camelimonas</taxon>
    </lineage>
</organism>
<evidence type="ECO:0000256" key="1">
    <source>
        <dbReference type="ARBA" id="ARBA00004533"/>
    </source>
</evidence>
<evidence type="ECO:0000256" key="14">
    <source>
        <dbReference type="ARBA" id="ARBA00022982"/>
    </source>
</evidence>
<evidence type="ECO:0000256" key="16">
    <source>
        <dbReference type="ARBA" id="ARBA00023002"/>
    </source>
</evidence>
<evidence type="ECO:0000313" key="27">
    <source>
        <dbReference type="Proteomes" id="UP000294881"/>
    </source>
</evidence>
<evidence type="ECO:0000256" key="24">
    <source>
        <dbReference type="SAM" id="Phobius"/>
    </source>
</evidence>
<keyword evidence="11 21" id="KW-0479">Metal-binding</keyword>
<dbReference type="GO" id="GO:0020037">
    <property type="term" value="F:heme binding"/>
    <property type="evidence" value="ECO:0007669"/>
    <property type="project" value="InterPro"/>
</dbReference>
<comment type="caution">
    <text evidence="26">The sequence shown here is derived from an EMBL/GenBank/DDBJ whole genome shotgun (WGS) entry which is preliminary data.</text>
</comment>
<feature type="binding site" description="axial binding residue" evidence="22">
    <location>
        <position position="263"/>
    </location>
    <ligand>
        <name>heme c</name>
        <dbReference type="ChEBI" id="CHEBI:61717"/>
        <label>1</label>
    </ligand>
    <ligandPart>
        <name>Fe</name>
        <dbReference type="ChEBI" id="CHEBI:18248"/>
    </ligandPart>
</feature>